<organism evidence="2 3">
    <name type="scientific">Candidatus Roizmanbacteria bacterium RIFCSPLOWO2_01_FULL_37_16</name>
    <dbReference type="NCBI Taxonomy" id="1802058"/>
    <lineage>
        <taxon>Bacteria</taxon>
        <taxon>Candidatus Roizmaniibacteriota</taxon>
    </lineage>
</organism>
<dbReference type="EMBL" id="MGAI01000048">
    <property type="protein sequence ID" value="OGK43507.1"/>
    <property type="molecule type" value="Genomic_DNA"/>
</dbReference>
<dbReference type="InterPro" id="IPR036637">
    <property type="entry name" value="Phosphohistidine_dom_sf"/>
</dbReference>
<dbReference type="Pfam" id="PF00391">
    <property type="entry name" value="PEP-utilizers"/>
    <property type="match status" value="1"/>
</dbReference>
<dbReference type="Proteomes" id="UP000178040">
    <property type="component" value="Unassembled WGS sequence"/>
</dbReference>
<feature type="domain" description="PEP-utilising enzyme mobile" evidence="1">
    <location>
        <begin position="402"/>
        <end position="470"/>
    </location>
</feature>
<proteinExistence type="predicted"/>
<evidence type="ECO:0000313" key="3">
    <source>
        <dbReference type="Proteomes" id="UP000178040"/>
    </source>
</evidence>
<comment type="caution">
    <text evidence="2">The sequence shown here is derived from an EMBL/GenBank/DDBJ whole genome shotgun (WGS) entry which is preliminary data.</text>
</comment>
<protein>
    <recommendedName>
        <fullName evidence="1">PEP-utilising enzyme mobile domain-containing protein</fullName>
    </recommendedName>
</protein>
<sequence>MAIKWQCVLVKTKASVLFQWYVFKGHQQSFFRRSLGLNFGLKNQKIVDGEISIDLNEFNNLEKLLHEKIKKERDFLSEYIADCYKYANLLLKTSHQLKNQSYNLISNSHLLDLYLSYQQAVLNLVPFLNSILVLDTILKKEIINYIVRDLEIVDKSKQEILLNKLLIPNKNSFFVQETQEIVKIALLFQEHKKADINKHVEEYLDKFAWINEIAYVGKFLTKKDVYNKLNKLIKEDIPEKIKKAKQVNTKKLIDYKIARQEINSSPKLIYSIEKTQEFIYLLTYRLDVFFLSFFIAYPLFAAISEKLGLSVDELVSLTGDEIVNYLKGKKVPHEEILRRLNKYALILENNKFTLLSGSSAPTVSKTTLMENEVRGMIANRGRVKGRAKVIYGIDDIEKVKLGDIVISPMTEPALVPALIKAAGIITDFGGILSHAAIVSREFGIPCIVGTEKATRVFKDGDLIELNAYDGVARKISK</sequence>
<gene>
    <name evidence="2" type="ORF">A3B40_04435</name>
</gene>
<evidence type="ECO:0000313" key="2">
    <source>
        <dbReference type="EMBL" id="OGK43507.1"/>
    </source>
</evidence>
<reference evidence="2 3" key="1">
    <citation type="journal article" date="2016" name="Nat. Commun.">
        <title>Thousands of microbial genomes shed light on interconnected biogeochemical processes in an aquifer system.</title>
        <authorList>
            <person name="Anantharaman K."/>
            <person name="Brown C.T."/>
            <person name="Hug L.A."/>
            <person name="Sharon I."/>
            <person name="Castelle C.J."/>
            <person name="Probst A.J."/>
            <person name="Thomas B.C."/>
            <person name="Singh A."/>
            <person name="Wilkins M.J."/>
            <person name="Karaoz U."/>
            <person name="Brodie E.L."/>
            <person name="Williams K.H."/>
            <person name="Hubbard S.S."/>
            <person name="Banfield J.F."/>
        </authorList>
    </citation>
    <scope>NUCLEOTIDE SEQUENCE [LARGE SCALE GENOMIC DNA]</scope>
</reference>
<dbReference type="AlphaFoldDB" id="A0A1F7IJH0"/>
<evidence type="ECO:0000259" key="1">
    <source>
        <dbReference type="Pfam" id="PF00391"/>
    </source>
</evidence>
<accession>A0A1F7IJH0</accession>
<name>A0A1F7IJH0_9BACT</name>
<dbReference type="InterPro" id="IPR051549">
    <property type="entry name" value="PEP_Utilizing_Enz"/>
</dbReference>
<dbReference type="PANTHER" id="PTHR43615:SF1">
    <property type="entry name" value="PPDK_N DOMAIN-CONTAINING PROTEIN"/>
    <property type="match status" value="1"/>
</dbReference>
<dbReference type="InterPro" id="IPR008279">
    <property type="entry name" value="PEP-util_enz_mobile_dom"/>
</dbReference>
<dbReference type="SUPFAM" id="SSF52009">
    <property type="entry name" value="Phosphohistidine domain"/>
    <property type="match status" value="1"/>
</dbReference>
<dbReference type="GO" id="GO:0016772">
    <property type="term" value="F:transferase activity, transferring phosphorus-containing groups"/>
    <property type="evidence" value="ECO:0007669"/>
    <property type="project" value="InterPro"/>
</dbReference>
<dbReference type="Gene3D" id="3.50.30.10">
    <property type="entry name" value="Phosphohistidine domain"/>
    <property type="match status" value="1"/>
</dbReference>
<dbReference type="PANTHER" id="PTHR43615">
    <property type="entry name" value="PHOSPHOENOLPYRUVATE SYNTHASE-RELATED"/>
    <property type="match status" value="1"/>
</dbReference>